<evidence type="ECO:0000256" key="5">
    <source>
        <dbReference type="ARBA" id="ARBA00023015"/>
    </source>
</evidence>
<organism evidence="9 10">
    <name type="scientific">Paenibacillus turicensis</name>
    <dbReference type="NCBI Taxonomy" id="160487"/>
    <lineage>
        <taxon>Bacteria</taxon>
        <taxon>Bacillati</taxon>
        <taxon>Bacillota</taxon>
        <taxon>Bacilli</taxon>
        <taxon>Bacillales</taxon>
        <taxon>Paenibacillaceae</taxon>
        <taxon>Paenibacillus</taxon>
    </lineage>
</organism>
<keyword evidence="10" id="KW-1185">Reference proteome</keyword>
<keyword evidence="9" id="KW-0966">Cell projection</keyword>
<name>A0ABS4FXC6_9BACL</name>
<dbReference type="InterPro" id="IPR007412">
    <property type="entry name" value="FlgM"/>
</dbReference>
<gene>
    <name evidence="9" type="ORF">J2Z32_003912</name>
</gene>
<evidence type="ECO:0000256" key="1">
    <source>
        <dbReference type="ARBA" id="ARBA00005322"/>
    </source>
</evidence>
<keyword evidence="9" id="KW-0282">Flagellum</keyword>
<dbReference type="InterPro" id="IPR035890">
    <property type="entry name" value="Anti-sigma-28_factor_FlgM_sf"/>
</dbReference>
<dbReference type="Pfam" id="PF04316">
    <property type="entry name" value="FlgM"/>
    <property type="match status" value="1"/>
</dbReference>
<dbReference type="SUPFAM" id="SSF101498">
    <property type="entry name" value="Anti-sigma factor FlgM"/>
    <property type="match status" value="1"/>
</dbReference>
<evidence type="ECO:0000256" key="7">
    <source>
        <dbReference type="SAM" id="MobiDB-lite"/>
    </source>
</evidence>
<reference evidence="9 10" key="1">
    <citation type="submission" date="2021-03" db="EMBL/GenBank/DDBJ databases">
        <title>Genomic Encyclopedia of Type Strains, Phase IV (KMG-IV): sequencing the most valuable type-strain genomes for metagenomic binning, comparative biology and taxonomic classification.</title>
        <authorList>
            <person name="Goeker M."/>
        </authorList>
    </citation>
    <scope>NUCLEOTIDE SEQUENCE [LARGE SCALE GENOMIC DNA]</scope>
    <source>
        <strain evidence="9 10">DSM 14349</strain>
    </source>
</reference>
<dbReference type="NCBIfam" id="TIGR03824">
    <property type="entry name" value="FlgM_jcvi"/>
    <property type="match status" value="1"/>
</dbReference>
<keyword evidence="9" id="KW-0969">Cilium</keyword>
<keyword evidence="3" id="KW-0678">Repressor</keyword>
<dbReference type="Proteomes" id="UP001519272">
    <property type="component" value="Unassembled WGS sequence"/>
</dbReference>
<accession>A0ABS4FXC6</accession>
<feature type="compositionally biased region" description="Basic and acidic residues" evidence="7">
    <location>
        <begin position="20"/>
        <end position="34"/>
    </location>
</feature>
<comment type="similarity">
    <text evidence="1">Belongs to the FlgM family.</text>
</comment>
<evidence type="ECO:0000313" key="9">
    <source>
        <dbReference type="EMBL" id="MBP1907237.1"/>
    </source>
</evidence>
<evidence type="ECO:0000259" key="8">
    <source>
        <dbReference type="Pfam" id="PF04316"/>
    </source>
</evidence>
<feature type="region of interest" description="Disordered" evidence="7">
    <location>
        <begin position="1"/>
        <end position="34"/>
    </location>
</feature>
<keyword evidence="4" id="KW-1005">Bacterial flagellum biogenesis</keyword>
<comment type="caution">
    <text evidence="9">The sequence shown here is derived from an EMBL/GenBank/DDBJ whole genome shotgun (WGS) entry which is preliminary data.</text>
</comment>
<evidence type="ECO:0000256" key="4">
    <source>
        <dbReference type="ARBA" id="ARBA00022795"/>
    </source>
</evidence>
<evidence type="ECO:0000256" key="6">
    <source>
        <dbReference type="ARBA" id="ARBA00023163"/>
    </source>
</evidence>
<keyword evidence="5" id="KW-0805">Transcription regulation</keyword>
<dbReference type="InterPro" id="IPR031316">
    <property type="entry name" value="FlgM_C"/>
</dbReference>
<evidence type="ECO:0000256" key="2">
    <source>
        <dbReference type="ARBA" id="ARBA00017823"/>
    </source>
</evidence>
<evidence type="ECO:0000313" key="10">
    <source>
        <dbReference type="Proteomes" id="UP001519272"/>
    </source>
</evidence>
<evidence type="ECO:0000256" key="3">
    <source>
        <dbReference type="ARBA" id="ARBA00022491"/>
    </source>
</evidence>
<keyword evidence="6" id="KW-0804">Transcription</keyword>
<proteinExistence type="inferred from homology"/>
<sequence>MKINETGRIGAMNSYQRQIDSQRQEVNNKAKRKDEVSISAEAKELLRAGEEMQMNGSERAQRIAELKEQVSTGTYRVETGKLVEKLIPYFKSFDRE</sequence>
<feature type="domain" description="Anti-sigma-28 factor FlgM C-terminal" evidence="8">
    <location>
        <begin position="34"/>
        <end position="87"/>
    </location>
</feature>
<protein>
    <recommendedName>
        <fullName evidence="2">Negative regulator of flagellin synthesis</fullName>
    </recommendedName>
</protein>
<dbReference type="EMBL" id="JAGGKG010000023">
    <property type="protein sequence ID" value="MBP1907237.1"/>
    <property type="molecule type" value="Genomic_DNA"/>
</dbReference>
<dbReference type="RefSeq" id="WP_210090817.1">
    <property type="nucleotide sequence ID" value="NZ_JAGGKG010000023.1"/>
</dbReference>